<keyword evidence="3" id="KW-1185">Reference proteome</keyword>
<accession>E0I6Q5</accession>
<reference evidence="2 3" key="1">
    <citation type="submission" date="2010-07" db="EMBL/GenBank/DDBJ databases">
        <title>The draft genome of Paenibacillus curdlanolyticus YK9.</title>
        <authorList>
            <consortium name="US DOE Joint Genome Institute (JGI-PGF)"/>
            <person name="Lucas S."/>
            <person name="Copeland A."/>
            <person name="Lapidus A."/>
            <person name="Cheng J.-F."/>
            <person name="Bruce D."/>
            <person name="Goodwin L."/>
            <person name="Pitluck S."/>
            <person name="Land M.L."/>
            <person name="Hauser L."/>
            <person name="Chang Y.-J."/>
            <person name="Jeffries C."/>
            <person name="Anderson I.J."/>
            <person name="Johnson E."/>
            <person name="Loganathan U."/>
            <person name="Mulhopadhyay B."/>
            <person name="Kyrpides N."/>
            <person name="Woyke T.J."/>
        </authorList>
    </citation>
    <scope>NUCLEOTIDE SEQUENCE [LARGE SCALE GENOMIC DNA]</scope>
    <source>
        <strain evidence="2 3">YK9</strain>
    </source>
</reference>
<dbReference type="eggNOG" id="ENOG503458X">
    <property type="taxonomic scope" value="Bacteria"/>
</dbReference>
<keyword evidence="2" id="KW-0503">Monooxygenase</keyword>
<organism evidence="2 3">
    <name type="scientific">Paenibacillus curdlanolyticus YK9</name>
    <dbReference type="NCBI Taxonomy" id="717606"/>
    <lineage>
        <taxon>Bacteria</taxon>
        <taxon>Bacillati</taxon>
        <taxon>Bacillota</taxon>
        <taxon>Bacilli</taxon>
        <taxon>Bacillales</taxon>
        <taxon>Paenibacillaceae</taxon>
        <taxon>Paenibacillus</taxon>
    </lineage>
</organism>
<dbReference type="Pfam" id="PF03992">
    <property type="entry name" value="ABM"/>
    <property type="match status" value="1"/>
</dbReference>
<dbReference type="OrthoDB" id="2568260at2"/>
<protein>
    <submittedName>
        <fullName evidence="2">Antibiotic biosynthesis monooxygenase</fullName>
    </submittedName>
</protein>
<dbReference type="STRING" id="717606.PaecuDRAFT_1327"/>
<dbReference type="AlphaFoldDB" id="E0I6Q5"/>
<dbReference type="GO" id="GO:0004497">
    <property type="term" value="F:monooxygenase activity"/>
    <property type="evidence" value="ECO:0007669"/>
    <property type="project" value="UniProtKB-KW"/>
</dbReference>
<sequence>MSAEQVVPWADMAGLTQPAMHLDEAADQRIRLQPFPVVWRHEQKEQLQHAIDSLNRVYEEGFAHSGAILRGLNGKDVLSLIRLSPQAISDESGLGANAMPNRYHIERIDHRSGSNRSVIEQGSSLFHYVVMFKLTPGKQNELLASFDRAIAHVRQQPGYVSTSLLLSHDGRMAVLMGQFESRQQFRASLRQRKVIGVFAHGMFRRITASFRGDWTKPPRIRLYELAHVAAPRALSSEHTSRN</sequence>
<proteinExistence type="predicted"/>
<keyword evidence="2" id="KW-0560">Oxidoreductase</keyword>
<dbReference type="InterPro" id="IPR007138">
    <property type="entry name" value="ABM_dom"/>
</dbReference>
<evidence type="ECO:0000313" key="2">
    <source>
        <dbReference type="EMBL" id="EFM11721.1"/>
    </source>
</evidence>
<dbReference type="Proteomes" id="UP000005387">
    <property type="component" value="Unassembled WGS sequence"/>
</dbReference>
<feature type="domain" description="ABM" evidence="1">
    <location>
        <begin position="127"/>
        <end position="190"/>
    </location>
</feature>
<gene>
    <name evidence="2" type="ORF">PaecuDRAFT_1327</name>
</gene>
<dbReference type="SUPFAM" id="SSF54909">
    <property type="entry name" value="Dimeric alpha+beta barrel"/>
    <property type="match status" value="1"/>
</dbReference>
<evidence type="ECO:0000259" key="1">
    <source>
        <dbReference type="Pfam" id="PF03992"/>
    </source>
</evidence>
<dbReference type="InterPro" id="IPR011008">
    <property type="entry name" value="Dimeric_a/b-barrel"/>
</dbReference>
<dbReference type="RefSeq" id="WP_006037340.1">
    <property type="nucleotide sequence ID" value="NZ_AEDD01000003.1"/>
</dbReference>
<dbReference type="EMBL" id="AEDD01000003">
    <property type="protein sequence ID" value="EFM11721.1"/>
    <property type="molecule type" value="Genomic_DNA"/>
</dbReference>
<name>E0I6Q5_9BACL</name>
<evidence type="ECO:0000313" key="3">
    <source>
        <dbReference type="Proteomes" id="UP000005387"/>
    </source>
</evidence>
<dbReference type="Gene3D" id="3.30.70.100">
    <property type="match status" value="1"/>
</dbReference>